<dbReference type="AlphaFoldDB" id="A0A1L3Q052"/>
<dbReference type="KEGG" id="mhaz:BHR79_01280"/>
<organism evidence="1 4">
    <name type="scientific">Methanohalophilus halophilus</name>
    <dbReference type="NCBI Taxonomy" id="2177"/>
    <lineage>
        <taxon>Archaea</taxon>
        <taxon>Methanobacteriati</taxon>
        <taxon>Methanobacteriota</taxon>
        <taxon>Stenosarchaea group</taxon>
        <taxon>Methanomicrobia</taxon>
        <taxon>Methanosarcinales</taxon>
        <taxon>Methanosarcinaceae</taxon>
        <taxon>Methanohalophilus</taxon>
    </lineage>
</organism>
<dbReference type="Proteomes" id="UP000267921">
    <property type="component" value="Unassembled WGS sequence"/>
</dbReference>
<dbReference type="EMBL" id="RJJG01000001">
    <property type="protein sequence ID" value="RNI10885.1"/>
    <property type="molecule type" value="Genomic_DNA"/>
</dbReference>
<dbReference type="Proteomes" id="UP000186879">
    <property type="component" value="Chromosome"/>
</dbReference>
<gene>
    <name evidence="1" type="ORF">BHR79_01280</name>
    <name evidence="2" type="ORF">EFE40_01510</name>
    <name evidence="3" type="ORF">SAMN04515625_0078</name>
</gene>
<reference evidence="1 4" key="1">
    <citation type="submission" date="2016-10" db="EMBL/GenBank/DDBJ databases">
        <title>Methanohalophilus halophilus.</title>
        <authorList>
            <person name="L'haridon S."/>
        </authorList>
    </citation>
    <scope>NUCLEOTIDE SEQUENCE [LARGE SCALE GENOMIC DNA]</scope>
    <source>
        <strain evidence="1 4">Z-7982</strain>
    </source>
</reference>
<evidence type="ECO:0008006" key="6">
    <source>
        <dbReference type="Google" id="ProtNLM"/>
    </source>
</evidence>
<reference evidence="2 5" key="3">
    <citation type="submission" date="2018-10" db="EMBL/GenBank/DDBJ databases">
        <title>Cultivation of a novel Methanohalophilus strain from Kebrit Deep of the Red Sea and a genomic comparison of members of the genus Methanohalophilus.</title>
        <authorList>
            <person name="Guan Y."/>
            <person name="Ngugi D.K."/>
            <person name="Stingl U."/>
        </authorList>
    </citation>
    <scope>NUCLEOTIDE SEQUENCE [LARGE SCALE GENOMIC DNA]</scope>
    <source>
        <strain evidence="2 5">DSM 3094</strain>
    </source>
</reference>
<evidence type="ECO:0000313" key="5">
    <source>
        <dbReference type="Proteomes" id="UP000267921"/>
    </source>
</evidence>
<proteinExistence type="predicted"/>
<reference evidence="3" key="2">
    <citation type="submission" date="2016-10" db="EMBL/GenBank/DDBJ databases">
        <authorList>
            <person name="de Groot N.N."/>
        </authorList>
    </citation>
    <scope>NUCLEOTIDE SEQUENCE [LARGE SCALE GENOMIC DNA]</scope>
    <source>
        <strain evidence="3">Z-7982</strain>
    </source>
</reference>
<evidence type="ECO:0000313" key="3">
    <source>
        <dbReference type="EMBL" id="SDW00170.1"/>
    </source>
</evidence>
<evidence type="ECO:0000313" key="2">
    <source>
        <dbReference type="EMBL" id="RNI10885.1"/>
    </source>
</evidence>
<dbReference type="STRING" id="2177.BHR79_01280"/>
<evidence type="ECO:0000313" key="4">
    <source>
        <dbReference type="Proteomes" id="UP000186879"/>
    </source>
</evidence>
<dbReference type="EMBL" id="CP017921">
    <property type="protein sequence ID" value="APH38248.1"/>
    <property type="molecule type" value="Genomic_DNA"/>
</dbReference>
<sequence>MESGHYSFISIVFCSIIALVLFFVLATSTACAEWEQNEVEVNSVYEVGPEVVHVTKEITFTNKDANTRYWQGFYSSLNYPLFQDHSNLSSYDDSSEVRLKRAENGGNYYMFAFNENVWYGDSYTFTLEYDVQTDPIYATFTIGEQSDSGNVKLIVPDNYEACLADVSYAKENLNDRVVYTFGNESFQEFPLRIDCVKTVDRVVASEVISLGGRNVNISVEYRKGNDEWAQEVLDKTVTYLPLLEDVWGVPFPGNSDLIIRESSVAETKGYHGFNYGNGTISLLHSAGDRVLIHELSHSWTHACNFEQLWMHEGYANLYTFLVLKQINPKKALAMKSELEEDYDKKEQHFAQALDGWSIPDEYSTSGSEMIGYGYSKSFVFVSDIYEKVGFERMQIANRKLLASGNVDTSDHISIIESISGKDFDQMYSNFV</sequence>
<dbReference type="InterPro" id="IPR027268">
    <property type="entry name" value="Peptidase_M4/M1_CTD_sf"/>
</dbReference>
<dbReference type="EMBL" id="FNMU01000001">
    <property type="protein sequence ID" value="SDW00170.1"/>
    <property type="molecule type" value="Genomic_DNA"/>
</dbReference>
<name>A0A1L3Q052_9EURY</name>
<accession>A0A1L3Q052</accession>
<protein>
    <recommendedName>
        <fullName evidence="6">Peptidase M1 membrane alanine aminopeptidase domain-containing protein</fullName>
    </recommendedName>
</protein>
<dbReference type="Gene3D" id="1.10.390.10">
    <property type="entry name" value="Neutral Protease Domain 2"/>
    <property type="match status" value="1"/>
</dbReference>
<keyword evidence="4" id="KW-1185">Reference proteome</keyword>
<dbReference type="Proteomes" id="UP000198669">
    <property type="component" value="Unassembled WGS sequence"/>
</dbReference>
<evidence type="ECO:0000313" key="1">
    <source>
        <dbReference type="EMBL" id="APH38248.1"/>
    </source>
</evidence>
<dbReference type="SUPFAM" id="SSF55486">
    <property type="entry name" value="Metalloproteases ('zincins'), catalytic domain"/>
    <property type="match status" value="1"/>
</dbReference>